<evidence type="ECO:0000256" key="4">
    <source>
        <dbReference type="ARBA" id="ARBA00023136"/>
    </source>
</evidence>
<evidence type="ECO:0000256" key="6">
    <source>
        <dbReference type="RuleBase" id="RU000320"/>
    </source>
</evidence>
<feature type="transmembrane region" description="Helical" evidence="5">
    <location>
        <begin position="404"/>
        <end position="424"/>
    </location>
</feature>
<proteinExistence type="inferred from homology"/>
<keyword evidence="5" id="KW-1278">Translocase</keyword>
<keyword evidence="5" id="KW-0874">Quinone</keyword>
<dbReference type="Proteomes" id="UP001523369">
    <property type="component" value="Unassembled WGS sequence"/>
</dbReference>
<dbReference type="PANTHER" id="PTHR22773">
    <property type="entry name" value="NADH DEHYDROGENASE"/>
    <property type="match status" value="1"/>
</dbReference>
<feature type="transmembrane region" description="Helical" evidence="5">
    <location>
        <begin position="461"/>
        <end position="483"/>
    </location>
</feature>
<feature type="transmembrane region" description="Helical" evidence="5">
    <location>
        <begin position="367"/>
        <end position="392"/>
    </location>
</feature>
<keyword evidence="2 5" id="KW-0812">Transmembrane</keyword>
<comment type="caution">
    <text evidence="8">The sequence shown here is derived from an EMBL/GenBank/DDBJ whole genome shotgun (WGS) entry which is preliminary data.</text>
</comment>
<accession>A0ABT1DXR4</accession>
<reference evidence="8 9" key="1">
    <citation type="submission" date="2022-06" db="EMBL/GenBank/DDBJ databases">
        <title>New Species of the Genus Actinoplanes, ActinopZanes ferrugineus.</title>
        <authorList>
            <person name="Ding P."/>
        </authorList>
    </citation>
    <scope>NUCLEOTIDE SEQUENCE [LARGE SCALE GENOMIC DNA]</scope>
    <source>
        <strain evidence="8 9">TRM88003</strain>
    </source>
</reference>
<feature type="transmembrane region" description="Helical" evidence="5">
    <location>
        <begin position="12"/>
        <end position="31"/>
    </location>
</feature>
<dbReference type="HAMAP" id="MF_00445">
    <property type="entry name" value="NDH1_NuoN_1"/>
    <property type="match status" value="1"/>
</dbReference>
<organism evidence="8 9">
    <name type="scientific">Paractinoplanes aksuensis</name>
    <dbReference type="NCBI Taxonomy" id="2939490"/>
    <lineage>
        <taxon>Bacteria</taxon>
        <taxon>Bacillati</taxon>
        <taxon>Actinomycetota</taxon>
        <taxon>Actinomycetes</taxon>
        <taxon>Micromonosporales</taxon>
        <taxon>Micromonosporaceae</taxon>
        <taxon>Paractinoplanes</taxon>
    </lineage>
</organism>
<gene>
    <name evidence="5" type="primary">nuoN</name>
    <name evidence="8" type="ORF">M1L60_34255</name>
</gene>
<dbReference type="EC" id="7.1.1.-" evidence="5"/>
<keyword evidence="5" id="KW-0520">NAD</keyword>
<keyword evidence="3 5" id="KW-1133">Transmembrane helix</keyword>
<keyword evidence="5" id="KW-1003">Cell membrane</keyword>
<dbReference type="Pfam" id="PF00361">
    <property type="entry name" value="Proton_antipo_M"/>
    <property type="match status" value="1"/>
</dbReference>
<feature type="transmembrane region" description="Helical" evidence="5">
    <location>
        <begin position="165"/>
        <end position="190"/>
    </location>
</feature>
<comment type="subunit">
    <text evidence="5">NDH-1 is composed of 14 different subunits. Subunits NuoA, H, J, K, L, M, N constitute the membrane sector of the complex.</text>
</comment>
<keyword evidence="5" id="KW-0813">Transport</keyword>
<feature type="transmembrane region" description="Helical" evidence="5">
    <location>
        <begin position="299"/>
        <end position="319"/>
    </location>
</feature>
<comment type="similarity">
    <text evidence="5">Belongs to the complex I subunit 2 family.</text>
</comment>
<evidence type="ECO:0000313" key="8">
    <source>
        <dbReference type="EMBL" id="MCO8275658.1"/>
    </source>
</evidence>
<feature type="transmembrane region" description="Helical" evidence="5">
    <location>
        <begin position="38"/>
        <end position="57"/>
    </location>
</feature>
<dbReference type="EMBL" id="JAMYJR010000039">
    <property type="protein sequence ID" value="MCO8275658.1"/>
    <property type="molecule type" value="Genomic_DNA"/>
</dbReference>
<keyword evidence="4 5" id="KW-0472">Membrane</keyword>
<comment type="catalytic activity">
    <reaction evidence="5">
        <text>a quinone + NADH + 5 H(+)(in) = a quinol + NAD(+) + 4 H(+)(out)</text>
        <dbReference type="Rhea" id="RHEA:57888"/>
        <dbReference type="ChEBI" id="CHEBI:15378"/>
        <dbReference type="ChEBI" id="CHEBI:24646"/>
        <dbReference type="ChEBI" id="CHEBI:57540"/>
        <dbReference type="ChEBI" id="CHEBI:57945"/>
        <dbReference type="ChEBI" id="CHEBI:132124"/>
    </reaction>
</comment>
<dbReference type="InterPro" id="IPR001750">
    <property type="entry name" value="ND/Mrp_TM"/>
</dbReference>
<feature type="transmembrane region" description="Helical" evidence="5">
    <location>
        <begin position="246"/>
        <end position="265"/>
    </location>
</feature>
<evidence type="ECO:0000259" key="7">
    <source>
        <dbReference type="Pfam" id="PF00361"/>
    </source>
</evidence>
<feature type="transmembrane region" description="Helical" evidence="5">
    <location>
        <begin position="107"/>
        <end position="127"/>
    </location>
</feature>
<dbReference type="RefSeq" id="WP_253241716.1">
    <property type="nucleotide sequence ID" value="NZ_JAMYJR010000039.1"/>
</dbReference>
<name>A0ABT1DXR4_9ACTN</name>
<keyword evidence="9" id="KW-1185">Reference proteome</keyword>
<feature type="transmembrane region" description="Helical" evidence="5">
    <location>
        <begin position="325"/>
        <end position="346"/>
    </location>
</feature>
<protein>
    <recommendedName>
        <fullName evidence="5">NADH-quinone oxidoreductase subunit N</fullName>
        <ecNumber evidence="5">7.1.1.-</ecNumber>
    </recommendedName>
    <alternativeName>
        <fullName evidence="5">NADH dehydrogenase I subunit N</fullName>
    </alternativeName>
    <alternativeName>
        <fullName evidence="5">NDH-1 subunit N</fullName>
    </alternativeName>
</protein>
<comment type="subcellular location">
    <subcellularLocation>
        <location evidence="5">Cell membrane</location>
        <topology evidence="5">Multi-pass membrane protein</topology>
    </subcellularLocation>
    <subcellularLocation>
        <location evidence="1">Endomembrane system</location>
        <topology evidence="1">Multi-pass membrane protein</topology>
    </subcellularLocation>
    <subcellularLocation>
        <location evidence="6">Membrane</location>
        <topology evidence="6">Multi-pass membrane protein</topology>
    </subcellularLocation>
</comment>
<feature type="transmembrane region" description="Helical" evidence="5">
    <location>
        <begin position="271"/>
        <end position="290"/>
    </location>
</feature>
<feature type="transmembrane region" description="Helical" evidence="5">
    <location>
        <begin position="77"/>
        <end position="95"/>
    </location>
</feature>
<feature type="transmembrane region" description="Helical" evidence="5">
    <location>
        <begin position="210"/>
        <end position="234"/>
    </location>
</feature>
<evidence type="ECO:0000256" key="1">
    <source>
        <dbReference type="ARBA" id="ARBA00004127"/>
    </source>
</evidence>
<evidence type="ECO:0000256" key="3">
    <source>
        <dbReference type="ARBA" id="ARBA00022989"/>
    </source>
</evidence>
<dbReference type="InterPro" id="IPR010096">
    <property type="entry name" value="NADH-Q_OxRdtase_suN/2"/>
</dbReference>
<feature type="domain" description="NADH:quinone oxidoreductase/Mrp antiporter transmembrane" evidence="7">
    <location>
        <begin position="127"/>
        <end position="418"/>
    </location>
</feature>
<feature type="transmembrane region" description="Helical" evidence="5">
    <location>
        <begin position="133"/>
        <end position="153"/>
    </location>
</feature>
<evidence type="ECO:0000313" key="9">
    <source>
        <dbReference type="Proteomes" id="UP001523369"/>
    </source>
</evidence>
<comment type="function">
    <text evidence="5">NDH-1 shuttles electrons from NADH, via FMN and iron-sulfur (Fe-S) centers, to quinones in the respiratory chain. The immediate electron acceptor for the enzyme in this species is believed to be a menaquinone. Couples the redox reaction to proton translocation (for every two electrons transferred, four hydrogen ions are translocated across the cytoplasmic membrane), and thus conserves the redox energy in a proton gradient.</text>
</comment>
<evidence type="ECO:0000256" key="2">
    <source>
        <dbReference type="ARBA" id="ARBA00022692"/>
    </source>
</evidence>
<evidence type="ECO:0000256" key="5">
    <source>
        <dbReference type="HAMAP-Rule" id="MF_00445"/>
    </source>
</evidence>
<sequence>MRAQTVDHISLLPLYAAAGTAVLVLLADLLIARRVVTMGVLASGGLATVVAAIVTGARVGTFCDPNGSACSWVPTPLAATSAVVFALLTVGVLALSAPSLGLGTAPVGEFCFLLAASMTGGVVVAYAGDLITLIVGLETLTLPLYLLVGLRRFAPGERVTTSGAAASVTFFLISVISTAIALLGAALNYAATGALHFDRLIEGAGVTAPVATAGVALMVIGLAFKVAAVPLHAWAPPTYEGSPLPVAAYLSTASKLGGVLALAAIVTRLEAASLTAFLALLTMTVGNLVALRQTRMVRLLAWSSIAQAGYILAPLALGADGLEAAAAYAVFFVVLEFIAFGVVAALRPPGEDGGDIASYRGAARRSPWLGAALVLALAGLAGLPPGLAGLFAKVTIVDALIDHGQTWLAVAVALNAVIALAYYVRVGALLYAAPPQVGISVADPALLEAALNPRRPVTHPVAAALITAAAAAVVLGFAPQLLFDALS</sequence>